<gene>
    <name evidence="1" type="ORF">BDN70DRAFT_236030</name>
</gene>
<sequence length="174" mass="19369">MSPLRCRSQRRRHSTTHKPPCSCHLSCTSIYPGSCHSFSSFSLRLRRGSAFNHDICRLPHSARIFNHRRPIRQFFRPFTLRRSLPASFPGIQPALPRMATLSHLKFRIPSHCGASSPCSAPVYPSSTANGSSAGRHKHPCSCSIHKLAIVHIGYSFVPQACRAVSASAPFFLYV</sequence>
<evidence type="ECO:0000313" key="1">
    <source>
        <dbReference type="EMBL" id="KAF9486115.1"/>
    </source>
</evidence>
<evidence type="ECO:0000313" key="2">
    <source>
        <dbReference type="Proteomes" id="UP000807469"/>
    </source>
</evidence>
<name>A0A9P6D7U8_9AGAR</name>
<comment type="caution">
    <text evidence="1">The sequence shown here is derived from an EMBL/GenBank/DDBJ whole genome shotgun (WGS) entry which is preliminary data.</text>
</comment>
<reference evidence="1" key="1">
    <citation type="submission" date="2020-11" db="EMBL/GenBank/DDBJ databases">
        <authorList>
            <consortium name="DOE Joint Genome Institute"/>
            <person name="Ahrendt S."/>
            <person name="Riley R."/>
            <person name="Andreopoulos W."/>
            <person name="Labutti K."/>
            <person name="Pangilinan J."/>
            <person name="Ruiz-Duenas F.J."/>
            <person name="Barrasa J.M."/>
            <person name="Sanchez-Garcia M."/>
            <person name="Camarero S."/>
            <person name="Miyauchi S."/>
            <person name="Serrano A."/>
            <person name="Linde D."/>
            <person name="Babiker R."/>
            <person name="Drula E."/>
            <person name="Ayuso-Fernandez I."/>
            <person name="Pacheco R."/>
            <person name="Padilla G."/>
            <person name="Ferreira P."/>
            <person name="Barriuso J."/>
            <person name="Kellner H."/>
            <person name="Castanera R."/>
            <person name="Alfaro M."/>
            <person name="Ramirez L."/>
            <person name="Pisabarro A.G."/>
            <person name="Kuo A."/>
            <person name="Tritt A."/>
            <person name="Lipzen A."/>
            <person name="He G."/>
            <person name="Yan M."/>
            <person name="Ng V."/>
            <person name="Cullen D."/>
            <person name="Martin F."/>
            <person name="Rosso M.-N."/>
            <person name="Henrissat B."/>
            <person name="Hibbett D."/>
            <person name="Martinez A.T."/>
            <person name="Grigoriev I.V."/>
        </authorList>
    </citation>
    <scope>NUCLEOTIDE SEQUENCE</scope>
    <source>
        <strain evidence="1">CIRM-BRFM 674</strain>
    </source>
</reference>
<dbReference type="EMBL" id="MU155131">
    <property type="protein sequence ID" value="KAF9486115.1"/>
    <property type="molecule type" value="Genomic_DNA"/>
</dbReference>
<dbReference type="Proteomes" id="UP000807469">
    <property type="component" value="Unassembled WGS sequence"/>
</dbReference>
<protein>
    <submittedName>
        <fullName evidence="1">Uncharacterized protein</fullName>
    </submittedName>
</protein>
<dbReference type="AlphaFoldDB" id="A0A9P6D7U8"/>
<keyword evidence="2" id="KW-1185">Reference proteome</keyword>
<accession>A0A9P6D7U8</accession>
<organism evidence="1 2">
    <name type="scientific">Pholiota conissans</name>
    <dbReference type="NCBI Taxonomy" id="109636"/>
    <lineage>
        <taxon>Eukaryota</taxon>
        <taxon>Fungi</taxon>
        <taxon>Dikarya</taxon>
        <taxon>Basidiomycota</taxon>
        <taxon>Agaricomycotina</taxon>
        <taxon>Agaricomycetes</taxon>
        <taxon>Agaricomycetidae</taxon>
        <taxon>Agaricales</taxon>
        <taxon>Agaricineae</taxon>
        <taxon>Strophariaceae</taxon>
        <taxon>Pholiota</taxon>
    </lineage>
</organism>
<proteinExistence type="predicted"/>